<feature type="non-terminal residue" evidence="1">
    <location>
        <position position="1"/>
    </location>
</feature>
<organism evidence="1">
    <name type="scientific">marine sediment metagenome</name>
    <dbReference type="NCBI Taxonomy" id="412755"/>
    <lineage>
        <taxon>unclassified sequences</taxon>
        <taxon>metagenomes</taxon>
        <taxon>ecological metagenomes</taxon>
    </lineage>
</organism>
<reference evidence="1" key="1">
    <citation type="journal article" date="2014" name="Front. Microbiol.">
        <title>High frequency of phylogenetically diverse reductive dehalogenase-homologous genes in deep subseafloor sedimentary metagenomes.</title>
        <authorList>
            <person name="Kawai M."/>
            <person name="Futagami T."/>
            <person name="Toyoda A."/>
            <person name="Takaki Y."/>
            <person name="Nishi S."/>
            <person name="Hori S."/>
            <person name="Arai W."/>
            <person name="Tsubouchi T."/>
            <person name="Morono Y."/>
            <person name="Uchiyama I."/>
            <person name="Ito T."/>
            <person name="Fujiyama A."/>
            <person name="Inagaki F."/>
            <person name="Takami H."/>
        </authorList>
    </citation>
    <scope>NUCLEOTIDE SEQUENCE</scope>
    <source>
        <strain evidence="1">Expedition CK06-06</strain>
    </source>
</reference>
<proteinExistence type="predicted"/>
<dbReference type="AlphaFoldDB" id="X1K944"/>
<name>X1K944_9ZZZZ</name>
<sequence length="51" mass="5758">GQLHLLWNYPTEQEFSHTICSSFTLGVDRDKIKPDITASAQSVTPIKKAKR</sequence>
<accession>X1K944</accession>
<protein>
    <submittedName>
        <fullName evidence="1">Uncharacterized protein</fullName>
    </submittedName>
</protein>
<dbReference type="EMBL" id="BARU01036567">
    <property type="protein sequence ID" value="GAH78583.1"/>
    <property type="molecule type" value="Genomic_DNA"/>
</dbReference>
<comment type="caution">
    <text evidence="1">The sequence shown here is derived from an EMBL/GenBank/DDBJ whole genome shotgun (WGS) entry which is preliminary data.</text>
</comment>
<gene>
    <name evidence="1" type="ORF">S03H2_57085</name>
</gene>
<evidence type="ECO:0000313" key="1">
    <source>
        <dbReference type="EMBL" id="GAH78583.1"/>
    </source>
</evidence>